<keyword evidence="11" id="KW-1185">Reference proteome</keyword>
<evidence type="ECO:0000256" key="1">
    <source>
        <dbReference type="ARBA" id="ARBA00006432"/>
    </source>
</evidence>
<evidence type="ECO:0000259" key="8">
    <source>
        <dbReference type="Pfam" id="PF00501"/>
    </source>
</evidence>
<dbReference type="Pfam" id="PF13193">
    <property type="entry name" value="AMP-binding_C"/>
    <property type="match status" value="1"/>
</dbReference>
<dbReference type="EC" id="6.2.1.44" evidence="6"/>
<dbReference type="EMBL" id="FNEE01000027">
    <property type="protein sequence ID" value="SDL10504.1"/>
    <property type="molecule type" value="Genomic_DNA"/>
</dbReference>
<dbReference type="AlphaFoldDB" id="A0A1G9HCQ8"/>
<organism evidence="10 11">
    <name type="scientific">Mesorhizobium muleiense</name>
    <dbReference type="NCBI Taxonomy" id="1004279"/>
    <lineage>
        <taxon>Bacteria</taxon>
        <taxon>Pseudomonadati</taxon>
        <taxon>Pseudomonadota</taxon>
        <taxon>Alphaproteobacteria</taxon>
        <taxon>Hyphomicrobiales</taxon>
        <taxon>Phyllobacteriaceae</taxon>
        <taxon>Mesorhizobium</taxon>
    </lineage>
</organism>
<sequence>MGNPYEQDLGRNPANHQPLTPLSYLERAARTFPAHVAIIHGRQRTTYRDFWRRSLKLASALQKRGIGKGDTVTVMLSNTPPMLEAHFGVPMTKAVLHSLNTRLDAAVIAFQLDHAETKVLVVDREFGGVVSKALALARVKPLVIDYDDPEYATDAPYPKGERIGSLDYETFVAGGDEDFAWSMPDDEWDAISLNYTSGTTGNPKGVVYHHRGAALMAYANTIHAGMGKHAVYLWTLPMFHCNGWCFPWTLAVQAGTHVCLRWVRPKPIYDAIADHGVTHLCGAPVVMSVLINASDEDKRQFPQTVTFNTAAAPPPEAVLSGMADAGFAVTHLYGLTETYGPAVVNEWHGEWDGLEKGQKAARKARQGVRYAALEDLTVMDPETMEATPADGETIGEVMFRGNIVMKGYLKNRKASDEAFAGGWFHSGDLGVMHPDGYIQLKDRSKDIIISGGENISSIEVEEALYKHGAVASCGVVARPDDKWGEVPVAYVELKPGRTATEAEIIDHCRALLARFKMPKAVIFAEIPKTSTGKIQKFRLREMAKG</sequence>
<keyword evidence="3" id="KW-0276">Fatty acid metabolism</keyword>
<dbReference type="InterPro" id="IPR020845">
    <property type="entry name" value="AMP-binding_CS"/>
</dbReference>
<evidence type="ECO:0000256" key="5">
    <source>
        <dbReference type="ARBA" id="ARBA00051915"/>
    </source>
</evidence>
<feature type="domain" description="AMP-dependent synthetase/ligase" evidence="8">
    <location>
        <begin position="25"/>
        <end position="409"/>
    </location>
</feature>
<reference evidence="11" key="1">
    <citation type="submission" date="2016-10" db="EMBL/GenBank/DDBJ databases">
        <authorList>
            <person name="Varghese N."/>
            <person name="Submissions S."/>
        </authorList>
    </citation>
    <scope>NUCLEOTIDE SEQUENCE [LARGE SCALE GENOMIC DNA]</scope>
    <source>
        <strain evidence="11">CGMCC 1.11022</strain>
    </source>
</reference>
<feature type="domain" description="AMP-binding enzyme C-terminal" evidence="9">
    <location>
        <begin position="459"/>
        <end position="533"/>
    </location>
</feature>
<evidence type="ECO:0000256" key="4">
    <source>
        <dbReference type="ARBA" id="ARBA00023098"/>
    </source>
</evidence>
<dbReference type="PROSITE" id="PS00455">
    <property type="entry name" value="AMP_BINDING"/>
    <property type="match status" value="1"/>
</dbReference>
<name>A0A1G9HCQ8_9HYPH</name>
<dbReference type="InterPro" id="IPR042099">
    <property type="entry name" value="ANL_N_sf"/>
</dbReference>
<dbReference type="Pfam" id="PF00501">
    <property type="entry name" value="AMP-binding"/>
    <property type="match status" value="1"/>
</dbReference>
<evidence type="ECO:0000256" key="6">
    <source>
        <dbReference type="ARBA" id="ARBA00066616"/>
    </source>
</evidence>
<proteinExistence type="inferred from homology"/>
<keyword evidence="2" id="KW-0436">Ligase</keyword>
<dbReference type="Gene3D" id="3.30.300.30">
    <property type="match status" value="1"/>
</dbReference>
<dbReference type="InterPro" id="IPR000873">
    <property type="entry name" value="AMP-dep_synth/lig_dom"/>
</dbReference>
<dbReference type="PANTHER" id="PTHR43859">
    <property type="entry name" value="ACYL-ACTIVATING ENZYME"/>
    <property type="match status" value="1"/>
</dbReference>
<evidence type="ECO:0000256" key="7">
    <source>
        <dbReference type="ARBA" id="ARBA00067668"/>
    </source>
</evidence>
<dbReference type="GO" id="GO:0006631">
    <property type="term" value="P:fatty acid metabolic process"/>
    <property type="evidence" value="ECO:0007669"/>
    <property type="project" value="UniProtKB-KW"/>
</dbReference>
<comment type="similarity">
    <text evidence="1">Belongs to the ATP-dependent AMP-binding enzyme family.</text>
</comment>
<keyword evidence="4" id="KW-0443">Lipid metabolism</keyword>
<gene>
    <name evidence="10" type="ORF">SAMN05428953_1279</name>
</gene>
<dbReference type="CDD" id="cd12118">
    <property type="entry name" value="ttLC_FACS_AEE21_like"/>
    <property type="match status" value="1"/>
</dbReference>
<dbReference type="Proteomes" id="UP000198894">
    <property type="component" value="Unassembled WGS sequence"/>
</dbReference>
<dbReference type="NCBIfam" id="NF006020">
    <property type="entry name" value="PRK08162.1"/>
    <property type="match status" value="1"/>
</dbReference>
<dbReference type="PANTHER" id="PTHR43859:SF4">
    <property type="entry name" value="BUTANOATE--COA LIGASE AAE1-RELATED"/>
    <property type="match status" value="1"/>
</dbReference>
<dbReference type="SUPFAM" id="SSF56801">
    <property type="entry name" value="Acetyl-CoA synthetase-like"/>
    <property type="match status" value="1"/>
</dbReference>
<dbReference type="InterPro" id="IPR045851">
    <property type="entry name" value="AMP-bd_C_sf"/>
</dbReference>
<dbReference type="InterPro" id="IPR025110">
    <property type="entry name" value="AMP-bd_C"/>
</dbReference>
<dbReference type="Gene3D" id="3.40.50.12780">
    <property type="entry name" value="N-terminal domain of ligase-like"/>
    <property type="match status" value="1"/>
</dbReference>
<dbReference type="GO" id="GO:0016874">
    <property type="term" value="F:ligase activity"/>
    <property type="evidence" value="ECO:0007669"/>
    <property type="project" value="UniProtKB-KW"/>
</dbReference>
<accession>A0A1G9HCQ8</accession>
<evidence type="ECO:0000256" key="2">
    <source>
        <dbReference type="ARBA" id="ARBA00022598"/>
    </source>
</evidence>
<dbReference type="FunFam" id="3.30.300.30:FF:000008">
    <property type="entry name" value="2,3-dihydroxybenzoate-AMP ligase"/>
    <property type="match status" value="1"/>
</dbReference>
<comment type="catalytic activity">
    <reaction evidence="5">
        <text>3-(methylsulfanyl)propanoate + ATP + CoA = 3-(methylsulfanyl)propanoyl-CoA + AMP + diphosphate</text>
        <dbReference type="Rhea" id="RHEA:43052"/>
        <dbReference type="ChEBI" id="CHEBI:30616"/>
        <dbReference type="ChEBI" id="CHEBI:33019"/>
        <dbReference type="ChEBI" id="CHEBI:49016"/>
        <dbReference type="ChEBI" id="CHEBI:57287"/>
        <dbReference type="ChEBI" id="CHEBI:82815"/>
        <dbReference type="ChEBI" id="CHEBI:456215"/>
        <dbReference type="EC" id="6.2.1.44"/>
    </reaction>
    <physiologicalReaction direction="left-to-right" evidence="5">
        <dbReference type="Rhea" id="RHEA:43053"/>
    </physiologicalReaction>
</comment>
<dbReference type="RefSeq" id="WP_091599840.1">
    <property type="nucleotide sequence ID" value="NZ_FNEE01000027.1"/>
</dbReference>
<evidence type="ECO:0000256" key="3">
    <source>
        <dbReference type="ARBA" id="ARBA00022832"/>
    </source>
</evidence>
<evidence type="ECO:0000313" key="10">
    <source>
        <dbReference type="EMBL" id="SDL10504.1"/>
    </source>
</evidence>
<evidence type="ECO:0000259" key="9">
    <source>
        <dbReference type="Pfam" id="PF13193"/>
    </source>
</evidence>
<evidence type="ECO:0000313" key="11">
    <source>
        <dbReference type="Proteomes" id="UP000198894"/>
    </source>
</evidence>
<protein>
    <recommendedName>
        <fullName evidence="7">3-methylmercaptopropionyl-CoA ligase</fullName>
        <ecNumber evidence="6">6.2.1.44</ecNumber>
    </recommendedName>
</protein>